<gene>
    <name evidence="5" type="ORF">ACHIPV_09420</name>
    <name evidence="4" type="ORF">ACHIRB_17270</name>
</gene>
<reference evidence="6 7" key="1">
    <citation type="submission" date="2024-10" db="EMBL/GenBank/DDBJ databases">
        <authorList>
            <person name="Riesco R."/>
        </authorList>
    </citation>
    <scope>NUCLEOTIDE SEQUENCE [LARGE SCALE GENOMIC DNA]</scope>
    <source>
        <strain evidence="5 6">NCIMB 15448</strain>
        <strain evidence="4 7">NCIMB 15450</strain>
    </source>
</reference>
<dbReference type="Proteomes" id="UP001609176">
    <property type="component" value="Unassembled WGS sequence"/>
</dbReference>
<feature type="region of interest" description="Disordered" evidence="1">
    <location>
        <begin position="599"/>
        <end position="627"/>
    </location>
</feature>
<dbReference type="Pfam" id="PF03235">
    <property type="entry name" value="GmrSD_N"/>
    <property type="match status" value="1"/>
</dbReference>
<feature type="domain" description="GmrSD restriction endonucleases N-terminal" evidence="2">
    <location>
        <begin position="10"/>
        <end position="239"/>
    </location>
</feature>
<dbReference type="Proteomes" id="UP001609219">
    <property type="component" value="Unassembled WGS sequence"/>
</dbReference>
<evidence type="ECO:0000313" key="6">
    <source>
        <dbReference type="Proteomes" id="UP001609176"/>
    </source>
</evidence>
<feature type="compositionally biased region" description="Basic and acidic residues" evidence="1">
    <location>
        <begin position="599"/>
        <end position="608"/>
    </location>
</feature>
<evidence type="ECO:0000259" key="2">
    <source>
        <dbReference type="Pfam" id="PF03235"/>
    </source>
</evidence>
<feature type="domain" description="GmrSD restriction endonucleases C-terminal" evidence="3">
    <location>
        <begin position="433"/>
        <end position="573"/>
    </location>
</feature>
<dbReference type="EMBL" id="JBIMSP010000011">
    <property type="protein sequence ID" value="MFH5242102.1"/>
    <property type="molecule type" value="Genomic_DNA"/>
</dbReference>
<dbReference type="RefSeq" id="WP_395124165.1">
    <property type="nucleotide sequence ID" value="NZ_JBIMSN010000072.1"/>
</dbReference>
<keyword evidence="7" id="KW-1185">Reference proteome</keyword>
<comment type="caution">
    <text evidence="4">The sequence shown here is derived from an EMBL/GenBank/DDBJ whole genome shotgun (WGS) entry which is preliminary data.</text>
</comment>
<name>A0ABW7K930_9NOCA</name>
<dbReference type="InterPro" id="IPR011089">
    <property type="entry name" value="GmrSD_C"/>
</dbReference>
<dbReference type="EMBL" id="JBIMSN010000072">
    <property type="protein sequence ID" value="MFH5230312.1"/>
    <property type="molecule type" value="Genomic_DNA"/>
</dbReference>
<feature type="compositionally biased region" description="Basic and acidic residues" evidence="1">
    <location>
        <begin position="617"/>
        <end position="627"/>
    </location>
</feature>
<dbReference type="PANTHER" id="PTHR35149">
    <property type="entry name" value="SLL5132 PROTEIN"/>
    <property type="match status" value="1"/>
</dbReference>
<evidence type="ECO:0000313" key="7">
    <source>
        <dbReference type="Proteomes" id="UP001609219"/>
    </source>
</evidence>
<organism evidence="4 7">
    <name type="scientific">Antrihabitans spumae</name>
    <dbReference type="NCBI Taxonomy" id="3373370"/>
    <lineage>
        <taxon>Bacteria</taxon>
        <taxon>Bacillati</taxon>
        <taxon>Actinomycetota</taxon>
        <taxon>Actinomycetes</taxon>
        <taxon>Mycobacteriales</taxon>
        <taxon>Nocardiaceae</taxon>
        <taxon>Antrihabitans</taxon>
    </lineage>
</organism>
<protein>
    <submittedName>
        <fullName evidence="4">DUF262 domain-containing protein</fullName>
    </submittedName>
</protein>
<evidence type="ECO:0000256" key="1">
    <source>
        <dbReference type="SAM" id="MobiDB-lite"/>
    </source>
</evidence>
<dbReference type="PANTHER" id="PTHR35149:SF2">
    <property type="entry name" value="DUF262 DOMAIN-CONTAINING PROTEIN"/>
    <property type="match status" value="1"/>
</dbReference>
<evidence type="ECO:0000313" key="5">
    <source>
        <dbReference type="EMBL" id="MFH5242102.1"/>
    </source>
</evidence>
<dbReference type="InterPro" id="IPR004919">
    <property type="entry name" value="GmrSD_N"/>
</dbReference>
<evidence type="ECO:0000259" key="3">
    <source>
        <dbReference type="Pfam" id="PF07510"/>
    </source>
</evidence>
<evidence type="ECO:0000313" key="4">
    <source>
        <dbReference type="EMBL" id="MFH5230312.1"/>
    </source>
</evidence>
<dbReference type="Pfam" id="PF07510">
    <property type="entry name" value="GmrSD_C"/>
    <property type="match status" value="1"/>
</dbReference>
<sequence length="709" mass="81283">MEAHPRRLKTVFRSDVRLRIPLFQRPYVWDEDEQWAPLWEDVEATFDRRNEEDTSPHFLGAIVLEQKRGALGSLEVREVIDGQQRLTTLQVLIAAVRDTYAASDVKTRLSSRLGKTLVNDSDYVDSPEEEFKLWPTNHDRISYTDVMRGRYRDSNHDPALPRIATAYVFFREQIDALIAKCADQPAETVLDGLAEVMLEHLEVVVIDLGVDDNAQVIFETLNARGTPLRASDLIKNALFRTLQEKGRSVESLYQKHWEPLEKPHWQRDVRLGRLTRPRLDVYVGFFLTVFLQREVQSHQLFPLARTYFRTDPTRAENFLTQLDRYARIYDELEARTVGDAREQQILTRLEIVDTQTITPLLLWLFAHTTWHDRLLSLELLEGFLIRRAICRLTPKNYNRLFLELLRRLSGQDGPANTVIEEFLVQQHSESGLWPSDEDLIDSLRRLPLYRLLKRDRLQRLLLAFEQHLTTDRTEPMRASSKLSVEHLMPQSWTENWPLPTDPTAADTEEECRDALIHTIGNLTLVTSKLNSTLSNGSWASKRAHLLAHSALTLNRSLPPTWTTADIEARSKYLGNAAITMWPRPANTRLADRTINDLERELTPDRERALAATNDRATSPDRRRTSRRDIGQHIVNAFADLDDGDFLTINQIRNVPSPQYPINDLPSAGAINARLFPSSGRATTVPGVRATISDGRRGARRTAAEAFPPA</sequence>
<proteinExistence type="predicted"/>
<accession>A0ABW7K930</accession>